<dbReference type="STRING" id="1618350.UR67_C0001G0111"/>
<evidence type="ECO:0000313" key="2">
    <source>
        <dbReference type="Proteomes" id="UP000034581"/>
    </source>
</evidence>
<gene>
    <name evidence="1" type="ORF">UR67_C0001G0111</name>
</gene>
<sequence>MYRKKGRKVSDRPQIRQYRFWEVHSVVRMVLLGCSEFLEDVEIEAILHSERTSRQMCNFLLKYCF</sequence>
<dbReference type="EMBL" id="LBQB01000001">
    <property type="protein sequence ID" value="KKP70202.1"/>
    <property type="molecule type" value="Genomic_DNA"/>
</dbReference>
<comment type="caution">
    <text evidence="1">The sequence shown here is derived from an EMBL/GenBank/DDBJ whole genome shotgun (WGS) entry which is preliminary data.</text>
</comment>
<reference evidence="1 2" key="1">
    <citation type="journal article" date="2015" name="Nature">
        <title>rRNA introns, odd ribosomes, and small enigmatic genomes across a large radiation of phyla.</title>
        <authorList>
            <person name="Brown C.T."/>
            <person name="Hug L.A."/>
            <person name="Thomas B.C."/>
            <person name="Sharon I."/>
            <person name="Castelle C.J."/>
            <person name="Singh A."/>
            <person name="Wilkins M.J."/>
            <person name="Williams K.H."/>
            <person name="Banfield J.F."/>
        </authorList>
    </citation>
    <scope>NUCLEOTIDE SEQUENCE [LARGE SCALE GENOMIC DNA]</scope>
</reference>
<dbReference type="Proteomes" id="UP000034581">
    <property type="component" value="Unassembled WGS sequence"/>
</dbReference>
<organism evidence="1 2">
    <name type="scientific">candidate division CPR3 bacterium GW2011_GWF2_35_18</name>
    <dbReference type="NCBI Taxonomy" id="1618350"/>
    <lineage>
        <taxon>Bacteria</taxon>
        <taxon>Bacteria division CPR3</taxon>
    </lineage>
</organism>
<name>A0A0G0ES58_UNCC3</name>
<proteinExistence type="predicted"/>
<protein>
    <submittedName>
        <fullName evidence="1">Uncharacterized protein</fullName>
    </submittedName>
</protein>
<evidence type="ECO:0000313" key="1">
    <source>
        <dbReference type="EMBL" id="KKP70202.1"/>
    </source>
</evidence>
<accession>A0A0G0ES58</accession>
<dbReference type="AlphaFoldDB" id="A0A0G0ES58"/>